<evidence type="ECO:0000256" key="2">
    <source>
        <dbReference type="SAM" id="MobiDB-lite"/>
    </source>
</evidence>
<dbReference type="Gene3D" id="1.25.10.10">
    <property type="entry name" value="Leucine-rich Repeat Variant"/>
    <property type="match status" value="1"/>
</dbReference>
<dbReference type="Proteomes" id="UP000245942">
    <property type="component" value="Unassembled WGS sequence"/>
</dbReference>
<proteinExistence type="inferred from homology"/>
<dbReference type="GO" id="GO:0009306">
    <property type="term" value="P:protein secretion"/>
    <property type="evidence" value="ECO:0007669"/>
    <property type="project" value="TreeGrafter"/>
</dbReference>
<feature type="domain" description="RNA polymerase II assembly factor Rtp1 C-terminal" evidence="3">
    <location>
        <begin position="773"/>
        <end position="885"/>
    </location>
</feature>
<feature type="region of interest" description="Disordered" evidence="2">
    <location>
        <begin position="658"/>
        <end position="678"/>
    </location>
</feature>
<evidence type="ECO:0000256" key="1">
    <source>
        <dbReference type="ARBA" id="ARBA00005724"/>
    </source>
</evidence>
<feature type="region of interest" description="Disordered" evidence="2">
    <location>
        <begin position="958"/>
        <end position="984"/>
    </location>
</feature>
<dbReference type="InterPro" id="IPR039600">
    <property type="entry name" value="TANGO6/Rtp1"/>
</dbReference>
<feature type="region of interest" description="Disordered" evidence="2">
    <location>
        <begin position="743"/>
        <end position="767"/>
    </location>
</feature>
<sequence length="1139" mass="122772">MPLPTEDRPIDSASEETLHLLTAETALICLQILHEEDSRTSRARSSSQQEEELVGSKDRKTIQTLFSLVSSWGLEPAILSYDAAIESIRQTSSVVDSAPRLREVTEEQQEQAGLRRSFEIVRQELGHLFTSASRLLRSQASPATFVSTGLIPMQILTTQQTIATHLLGAALRICWGPGADKVDGKASMGGVKEEARDCITLFLKSLQPAQLLPLLSSVSSPRQASPPGSPSLPPIPAFVRGFATRLLSAQLLRREGIVALISSVMKMGEESSEEKVSPTIKLDRLATLLTSPPSGMEKGAFLSQHTIPALVSFVIPNTADADTSAVFAKVASYTLEKLAAGESEELVRAALEPVIWQPLLPGVTGCTPLQSELPSSARIADAVHSLEVLVLCSTSISSAWLSWLISPVVLRLWDMLGTHESGREAKVKEVKKGKVAAQSEQLGSILQKWLAVSGVEEVMGVIRQWASAQEQDATRIYFEVDERNTAVIKFGRPPSHGTTDLSALLSNISMSPHAESDDDQARALLPHLQGMASSRSGPSASLFTNLLSRAGRSDLASSLLPQLLESYLAEKSRSTTQAWYILQLIVELLDTFGEAMTKHKQETNNVLRFVNVCLGGDKGSKTTEQGVQEVQQEEEVPFIGPGGRSRGPMADLLDAGIDASTAGAGPTGGEQKGQEEEELDEDLIKTALDLLLSVLEGNLELAPRTSPLLRLIESKLSRYVSSNVDEDLRRVAKEARLVLAAREQATRPEEADADLPHVGTPASSARQAAQSKYEEALKLLQDPILPVRAHGLVLLKEIAAATEHPGATAHLLPSILEILLKAIGDEESYLYLNAISALKEVILRGEPYLSQILAKYVTGDASRQGTDERLRIGEALLAAIQHLAEGGAVYSSSFLPALLTVLRDRKASTTLKSSALTLLGTCVEAFPLAIASATREGYVGKMVRGCLDLLQLEMVHRRSSSGARPTSGSFGEHAEEEEEEDPTVARQQLRFAPGADDSTSLDSSYPQLRRGALLLLHLLIKGTRDQLALFVETRAREQPQVGAEGGWIALRLPGGGRLPSLSSSFDPKSAPTTLPPLLFPLAERSSGSGGDVQLQDSTRTTMQYLALEDDDALVRRMAREVDEELQALLVEMVGVGLGG</sequence>
<gene>
    <name evidence="4" type="ORF">BCV69DRAFT_285150</name>
</gene>
<protein>
    <recommendedName>
        <fullName evidence="3">RNA polymerase II assembly factor Rtp1 C-terminal domain-containing protein</fullName>
    </recommendedName>
</protein>
<dbReference type="Pfam" id="PF10363">
    <property type="entry name" value="RTP1_C1"/>
    <property type="match status" value="1"/>
</dbReference>
<feature type="compositionally biased region" description="Polar residues" evidence="2">
    <location>
        <begin position="960"/>
        <end position="969"/>
    </location>
</feature>
<dbReference type="PANTHER" id="PTHR20959">
    <property type="entry name" value="TRANSPORT AND GOLGI ORGANIZATION PROTEIN 6 FAMILY MEMBER"/>
    <property type="match status" value="1"/>
</dbReference>
<dbReference type="AlphaFoldDB" id="A0A316U6E0"/>
<dbReference type="PANTHER" id="PTHR20959:SF1">
    <property type="entry name" value="TRANSPORT AND GOLGI ORGANIZATION PROTEIN 6 HOMOLOG"/>
    <property type="match status" value="1"/>
</dbReference>
<dbReference type="InterPro" id="IPR011989">
    <property type="entry name" value="ARM-like"/>
</dbReference>
<dbReference type="InterPro" id="IPR016024">
    <property type="entry name" value="ARM-type_fold"/>
</dbReference>
<reference evidence="4 5" key="1">
    <citation type="journal article" date="2018" name="Mol. Biol. Evol.">
        <title>Broad Genomic Sampling Reveals a Smut Pathogenic Ancestry of the Fungal Clade Ustilaginomycotina.</title>
        <authorList>
            <person name="Kijpornyongpan T."/>
            <person name="Mondo S.J."/>
            <person name="Barry K."/>
            <person name="Sandor L."/>
            <person name="Lee J."/>
            <person name="Lipzen A."/>
            <person name="Pangilinan J."/>
            <person name="LaButti K."/>
            <person name="Hainaut M."/>
            <person name="Henrissat B."/>
            <person name="Grigoriev I.V."/>
            <person name="Spatafora J.W."/>
            <person name="Aime M.C."/>
        </authorList>
    </citation>
    <scope>NUCLEOTIDE SEQUENCE [LARGE SCALE GENOMIC DNA]</scope>
    <source>
        <strain evidence="4 5">MCA 4718</strain>
    </source>
</reference>
<evidence type="ECO:0000313" key="5">
    <source>
        <dbReference type="Proteomes" id="UP000245942"/>
    </source>
</evidence>
<keyword evidence="5" id="KW-1185">Reference proteome</keyword>
<comment type="similarity">
    <text evidence="1">Belongs to the Tango6 family.</text>
</comment>
<organism evidence="4 5">
    <name type="scientific">Pseudomicrostroma glucosiphilum</name>
    <dbReference type="NCBI Taxonomy" id="1684307"/>
    <lineage>
        <taxon>Eukaryota</taxon>
        <taxon>Fungi</taxon>
        <taxon>Dikarya</taxon>
        <taxon>Basidiomycota</taxon>
        <taxon>Ustilaginomycotina</taxon>
        <taxon>Exobasidiomycetes</taxon>
        <taxon>Microstromatales</taxon>
        <taxon>Microstromatales incertae sedis</taxon>
        <taxon>Pseudomicrostroma</taxon>
    </lineage>
</organism>
<dbReference type="OrthoDB" id="39591at2759"/>
<dbReference type="InterPro" id="IPR019451">
    <property type="entry name" value="Rtp1_C1"/>
</dbReference>
<accession>A0A316U6E0</accession>
<feature type="region of interest" description="Disordered" evidence="2">
    <location>
        <begin position="623"/>
        <end position="644"/>
    </location>
</feature>
<dbReference type="SUPFAM" id="SSF48371">
    <property type="entry name" value="ARM repeat"/>
    <property type="match status" value="1"/>
</dbReference>
<evidence type="ECO:0000259" key="3">
    <source>
        <dbReference type="Pfam" id="PF10363"/>
    </source>
</evidence>
<name>A0A316U6E0_9BASI</name>
<dbReference type="GeneID" id="37015032"/>
<evidence type="ECO:0000313" key="4">
    <source>
        <dbReference type="EMBL" id="PWN18525.1"/>
    </source>
</evidence>
<dbReference type="EMBL" id="KZ819336">
    <property type="protein sequence ID" value="PWN18525.1"/>
    <property type="molecule type" value="Genomic_DNA"/>
</dbReference>
<dbReference type="RefSeq" id="XP_025345685.1">
    <property type="nucleotide sequence ID" value="XM_025493298.1"/>
</dbReference>